<evidence type="ECO:0000313" key="3">
    <source>
        <dbReference type="Proteomes" id="UP000063965"/>
    </source>
</evidence>
<evidence type="ECO:0000259" key="1">
    <source>
        <dbReference type="Pfam" id="PF13524"/>
    </source>
</evidence>
<dbReference type="Proteomes" id="UP000063965">
    <property type="component" value="Chromosome"/>
</dbReference>
<dbReference type="Pfam" id="PF13524">
    <property type="entry name" value="Glyco_trans_1_2"/>
    <property type="match status" value="1"/>
</dbReference>
<reference evidence="2 3" key="1">
    <citation type="journal article" date="2015" name="Genome Biol. Evol.">
        <title>Distinctive Genome Reduction Rates Revealed by Genomic Analyses of Two Coxiella-Like Endosymbionts in Ticks.</title>
        <authorList>
            <person name="Gottlieb Y."/>
            <person name="Lalzar I."/>
            <person name="Klasson L."/>
        </authorList>
    </citation>
    <scope>NUCLEOTIDE SEQUENCE [LARGE SCALE GENOMIC DNA]</scope>
    <source>
        <strain evidence="2 3">CRt</strain>
    </source>
</reference>
<dbReference type="RefSeq" id="WP_048875377.1">
    <property type="nucleotide sequence ID" value="NZ_CP011126.1"/>
</dbReference>
<proteinExistence type="predicted"/>
<organism evidence="2 3">
    <name type="scientific">Candidatus Coxiella mudrowiae</name>
    <dbReference type="NCBI Taxonomy" id="2054173"/>
    <lineage>
        <taxon>Bacteria</taxon>
        <taxon>Pseudomonadati</taxon>
        <taxon>Pseudomonadota</taxon>
        <taxon>Gammaproteobacteria</taxon>
        <taxon>Legionellales</taxon>
        <taxon>Coxiellaceae</taxon>
        <taxon>Coxiella</taxon>
    </lineage>
</organism>
<gene>
    <name evidence="2" type="ORF">CleRT_10720</name>
</gene>
<name>A0ABM5UUT2_9COXI</name>
<evidence type="ECO:0000313" key="2">
    <source>
        <dbReference type="EMBL" id="AKQ33745.1"/>
    </source>
</evidence>
<dbReference type="InterPro" id="IPR055259">
    <property type="entry name" value="YkvP/CgeB_Glyco_trans-like"/>
</dbReference>
<protein>
    <recommendedName>
        <fullName evidence="1">Spore protein YkvP/CgeB glycosyl transferase-like domain-containing protein</fullName>
    </recommendedName>
</protein>
<accession>A0ABM5UUT2</accession>
<feature type="domain" description="Spore protein YkvP/CgeB glycosyl transferase-like" evidence="1">
    <location>
        <begin position="310"/>
        <end position="392"/>
    </location>
</feature>
<keyword evidence="3" id="KW-1185">Reference proteome</keyword>
<dbReference type="EMBL" id="CP011126">
    <property type="protein sequence ID" value="AKQ33745.1"/>
    <property type="molecule type" value="Genomic_DNA"/>
</dbReference>
<sequence length="396" mass="45934">MKIALVHVKFTYASKLSYLDDWLDAFISRPELEVDLINIATEDSVLVRQIQDKIEKVPYIIVHHSVFGDSLQYIQRYVQAFKYRRGKMLCFVGNEVNLPILGMKPKLTLLKQIKPQIIATQLLQAAGEWLYADCTSTVLSIPHALNPKVFSAKKTYEKRLVDVGTRSHRYSPHLGDDERNRLLEYFANTVPNKFHLRCNVDTSTRFNREGWAAFLNQCKATIATEVGSFYLQKDDALVDEINYFFLKNSKKPILEERSFLRAMARGLLPKFIKNKIKQYLIIPEDLEKNADFKVIYHQIIKKHLPCPEYSKTISSRHFDAIGTKTLQILTPGRYADILKPYEHYFPLTKNFSNIEEIIDSLKDKAIYTRVTEAAYEHVISNHTYQHRIDQVIEALG</sequence>